<dbReference type="AlphaFoldDB" id="A0A1A8ZX48"/>
<dbReference type="OrthoDB" id="3699606at2"/>
<sequence length="144" mass="15645">MSEPSPAGRLEAAGFTVLQAPYAVPDLPTPMSGWRPVISALARPACRIGHDEEDGPARLEREWRRLLVEHRVLGDDGRLLISLSGGNDDWALVRLPDSPVRLGELGPYPAEPEFVAMSLAGDVVCGVTVEEYDMWIVCTRPAVA</sequence>
<dbReference type="STRING" id="261654.GA0070611_4152"/>
<dbReference type="PATRIC" id="fig|261654.4.peg.4220"/>
<keyword evidence="2" id="KW-1185">Reference proteome</keyword>
<dbReference type="EMBL" id="LT594323">
    <property type="protein sequence ID" value="SBT48705.1"/>
    <property type="molecule type" value="Genomic_DNA"/>
</dbReference>
<evidence type="ECO:0000313" key="1">
    <source>
        <dbReference type="EMBL" id="SBT48705.1"/>
    </source>
</evidence>
<evidence type="ECO:0000313" key="2">
    <source>
        <dbReference type="Proteomes" id="UP000199385"/>
    </source>
</evidence>
<organism evidence="1 2">
    <name type="scientific">Micromonospora auratinigra</name>
    <dbReference type="NCBI Taxonomy" id="261654"/>
    <lineage>
        <taxon>Bacteria</taxon>
        <taxon>Bacillati</taxon>
        <taxon>Actinomycetota</taxon>
        <taxon>Actinomycetes</taxon>
        <taxon>Micromonosporales</taxon>
        <taxon>Micromonosporaceae</taxon>
        <taxon>Micromonospora</taxon>
    </lineage>
</organism>
<name>A0A1A8ZX48_9ACTN</name>
<protein>
    <submittedName>
        <fullName evidence="1">Uncharacterized protein</fullName>
    </submittedName>
</protein>
<gene>
    <name evidence="1" type="ORF">GA0070611_4152</name>
</gene>
<dbReference type="RefSeq" id="WP_157740358.1">
    <property type="nucleotide sequence ID" value="NZ_LT594323.1"/>
</dbReference>
<dbReference type="Proteomes" id="UP000199385">
    <property type="component" value="Chromosome I"/>
</dbReference>
<proteinExistence type="predicted"/>
<accession>A0A1A8ZX48</accession>
<reference evidence="2" key="1">
    <citation type="submission" date="2016-06" db="EMBL/GenBank/DDBJ databases">
        <authorList>
            <person name="Varghese N."/>
            <person name="Submissions Spin"/>
        </authorList>
    </citation>
    <scope>NUCLEOTIDE SEQUENCE [LARGE SCALE GENOMIC DNA]</scope>
    <source>
        <strain evidence="2">DSM 44815</strain>
    </source>
</reference>